<dbReference type="RefSeq" id="WP_336496813.1">
    <property type="nucleotide sequence ID" value="NZ_JBAWSY010000003.1"/>
</dbReference>
<dbReference type="EMBL" id="JBAWSY010000003">
    <property type="protein sequence ID" value="MEI4769251.1"/>
    <property type="molecule type" value="Genomic_DNA"/>
</dbReference>
<feature type="region of interest" description="Disordered" evidence="1">
    <location>
        <begin position="1"/>
        <end position="54"/>
    </location>
</feature>
<keyword evidence="3" id="KW-1185">Reference proteome</keyword>
<gene>
    <name evidence="2" type="ORF">WAX74_06285</name>
</gene>
<name>A0ABU8F2L7_9BACI</name>
<accession>A0ABU8F2L7</accession>
<comment type="caution">
    <text evidence="2">The sequence shown here is derived from an EMBL/GenBank/DDBJ whole genome shotgun (WGS) entry which is preliminary data.</text>
</comment>
<feature type="compositionally biased region" description="Low complexity" evidence="1">
    <location>
        <begin position="1"/>
        <end position="22"/>
    </location>
</feature>
<sequence>MKNNETNTSNNNSKENSSISENFTEPQKLSDEEKEKLQVKDGQNNHHVDERGGF</sequence>
<dbReference type="Proteomes" id="UP001364890">
    <property type="component" value="Unassembled WGS sequence"/>
</dbReference>
<evidence type="ECO:0000256" key="1">
    <source>
        <dbReference type="SAM" id="MobiDB-lite"/>
    </source>
</evidence>
<evidence type="ECO:0000313" key="3">
    <source>
        <dbReference type="Proteomes" id="UP001364890"/>
    </source>
</evidence>
<reference evidence="2 3" key="1">
    <citation type="submission" date="2024-01" db="EMBL/GenBank/DDBJ databases">
        <title>Seven novel Bacillus-like species.</title>
        <authorList>
            <person name="Liu G."/>
        </authorList>
    </citation>
    <scope>NUCLEOTIDE SEQUENCE [LARGE SCALE GENOMIC DNA]</scope>
    <source>
        <strain evidence="2 3">FJAT-51614</strain>
    </source>
</reference>
<protein>
    <submittedName>
        <fullName evidence="2">Uncharacterized protein</fullName>
    </submittedName>
</protein>
<organism evidence="2 3">
    <name type="scientific">Psychrobacillus mangrovi</name>
    <dbReference type="NCBI Taxonomy" id="3117745"/>
    <lineage>
        <taxon>Bacteria</taxon>
        <taxon>Bacillati</taxon>
        <taxon>Bacillota</taxon>
        <taxon>Bacilli</taxon>
        <taxon>Bacillales</taxon>
        <taxon>Bacillaceae</taxon>
        <taxon>Psychrobacillus</taxon>
    </lineage>
</organism>
<proteinExistence type="predicted"/>
<feature type="compositionally biased region" description="Basic and acidic residues" evidence="1">
    <location>
        <begin position="28"/>
        <end position="54"/>
    </location>
</feature>
<evidence type="ECO:0000313" key="2">
    <source>
        <dbReference type="EMBL" id="MEI4769251.1"/>
    </source>
</evidence>